<evidence type="ECO:0000313" key="3">
    <source>
        <dbReference type="EMBL" id="SCF18804.1"/>
    </source>
</evidence>
<dbReference type="InterPro" id="IPR052529">
    <property type="entry name" value="Bact_Transport_Assoc"/>
</dbReference>
<feature type="transmembrane region" description="Helical" evidence="1">
    <location>
        <begin position="107"/>
        <end position="124"/>
    </location>
</feature>
<protein>
    <recommendedName>
        <fullName evidence="2">DUF418 domain-containing protein</fullName>
    </recommendedName>
</protein>
<feature type="transmembrane region" description="Helical" evidence="1">
    <location>
        <begin position="29"/>
        <end position="47"/>
    </location>
</feature>
<sequence>MDVSAGAMDATTSRSSAGQRLHDLDALRGFALLGIFVVNITFMASGYPGNLITDPAFSSVLDDVTRFLSAVFVDMKFYILFSFLFGYSFTLQMAAAGRAGAAFAPRMLRRIAGLFILGALHTALLYGGDILMTYAVVCLVLLAMRRVRDRTALRVAGVLYGVVLLSLLASGLFVNSSAFLPTRTEALANAEKATAAMLGGWGDVIGHHLSGLPFLVLQSATFQGPTALAMFLLGMVAGRRRLLAGVSGYEPVLRRIQVIGFPVGVAGGVVYALGGGNGASLAVGVSAATAPLLTAAYVATLLRVMHSPRFGFVRSALAPAGRIALTNYLGQSLLGLLIFSGIGLGLAGSVSPVGTTGLALLIFAAQLAVSAWWLRQHRYGPAEWALRRVTNGTTAPAGVPSVEQRLAARVGERRAR</sequence>
<feature type="transmembrane region" description="Helical" evidence="1">
    <location>
        <begin position="325"/>
        <end position="347"/>
    </location>
</feature>
<keyword evidence="1" id="KW-0812">Transmembrane</keyword>
<dbReference type="AlphaFoldDB" id="A0A1C4YDP3"/>
<evidence type="ECO:0000256" key="1">
    <source>
        <dbReference type="SAM" id="Phobius"/>
    </source>
</evidence>
<feature type="transmembrane region" description="Helical" evidence="1">
    <location>
        <begin position="280"/>
        <end position="304"/>
    </location>
</feature>
<dbReference type="RefSeq" id="WP_088989785.1">
    <property type="nucleotide sequence ID" value="NZ_LT607409.1"/>
</dbReference>
<feature type="transmembrane region" description="Helical" evidence="1">
    <location>
        <begin position="215"/>
        <end position="236"/>
    </location>
</feature>
<feature type="transmembrane region" description="Helical" evidence="1">
    <location>
        <begin position="159"/>
        <end position="180"/>
    </location>
</feature>
<keyword evidence="1" id="KW-1133">Transmembrane helix</keyword>
<dbReference type="PANTHER" id="PTHR30590">
    <property type="entry name" value="INNER MEMBRANE PROTEIN"/>
    <property type="match status" value="1"/>
</dbReference>
<dbReference type="Pfam" id="PF04235">
    <property type="entry name" value="DUF418"/>
    <property type="match status" value="1"/>
</dbReference>
<feature type="transmembrane region" description="Helical" evidence="1">
    <location>
        <begin position="353"/>
        <end position="374"/>
    </location>
</feature>
<keyword evidence="4" id="KW-1185">Reference proteome</keyword>
<dbReference type="Proteomes" id="UP000198224">
    <property type="component" value="Chromosome I"/>
</dbReference>
<dbReference type="InterPro" id="IPR007349">
    <property type="entry name" value="DUF418"/>
</dbReference>
<proteinExistence type="predicted"/>
<accession>A0A1C4YDP3</accession>
<feature type="domain" description="DUF418" evidence="2">
    <location>
        <begin position="237"/>
        <end position="392"/>
    </location>
</feature>
<keyword evidence="1" id="KW-0472">Membrane</keyword>
<name>A0A1C4YDP3_9ACTN</name>
<dbReference type="PANTHER" id="PTHR30590:SF2">
    <property type="entry name" value="INNER MEMBRANE PROTEIN"/>
    <property type="match status" value="1"/>
</dbReference>
<organism evidence="3 4">
    <name type="scientific">Micromonospora chokoriensis</name>
    <dbReference type="NCBI Taxonomy" id="356851"/>
    <lineage>
        <taxon>Bacteria</taxon>
        <taxon>Bacillati</taxon>
        <taxon>Actinomycetota</taxon>
        <taxon>Actinomycetes</taxon>
        <taxon>Micromonosporales</taxon>
        <taxon>Micromonosporaceae</taxon>
        <taxon>Micromonospora</taxon>
    </lineage>
</organism>
<gene>
    <name evidence="3" type="ORF">GA0070612_4600</name>
</gene>
<reference evidence="4" key="1">
    <citation type="submission" date="2016-06" db="EMBL/GenBank/DDBJ databases">
        <authorList>
            <person name="Varghese N."/>
            <person name="Submissions Spin"/>
        </authorList>
    </citation>
    <scope>NUCLEOTIDE SEQUENCE [LARGE SCALE GENOMIC DNA]</scope>
    <source>
        <strain evidence="4">DSM 45160</strain>
    </source>
</reference>
<evidence type="ECO:0000259" key="2">
    <source>
        <dbReference type="Pfam" id="PF04235"/>
    </source>
</evidence>
<dbReference type="EMBL" id="LT607409">
    <property type="protein sequence ID" value="SCF18804.1"/>
    <property type="molecule type" value="Genomic_DNA"/>
</dbReference>
<feature type="transmembrane region" description="Helical" evidence="1">
    <location>
        <begin position="256"/>
        <end position="274"/>
    </location>
</feature>
<evidence type="ECO:0000313" key="4">
    <source>
        <dbReference type="Proteomes" id="UP000198224"/>
    </source>
</evidence>